<protein>
    <submittedName>
        <fullName evidence="1">Uncharacterized protein</fullName>
    </submittedName>
</protein>
<dbReference type="Proteomes" id="UP001305779">
    <property type="component" value="Unassembled WGS sequence"/>
</dbReference>
<gene>
    <name evidence="1" type="ORF">PRZ48_013558</name>
</gene>
<comment type="caution">
    <text evidence="1">The sequence shown here is derived from an EMBL/GenBank/DDBJ whole genome shotgun (WGS) entry which is preliminary data.</text>
</comment>
<evidence type="ECO:0000313" key="1">
    <source>
        <dbReference type="EMBL" id="KAK4495229.1"/>
    </source>
</evidence>
<name>A0ABR0E1E9_ZASCE</name>
<organism evidence="1 2">
    <name type="scientific">Zasmidium cellare</name>
    <name type="common">Wine cellar mold</name>
    <name type="synonym">Racodium cellare</name>
    <dbReference type="NCBI Taxonomy" id="395010"/>
    <lineage>
        <taxon>Eukaryota</taxon>
        <taxon>Fungi</taxon>
        <taxon>Dikarya</taxon>
        <taxon>Ascomycota</taxon>
        <taxon>Pezizomycotina</taxon>
        <taxon>Dothideomycetes</taxon>
        <taxon>Dothideomycetidae</taxon>
        <taxon>Mycosphaerellales</taxon>
        <taxon>Mycosphaerellaceae</taxon>
        <taxon>Zasmidium</taxon>
    </lineage>
</organism>
<keyword evidence="2" id="KW-1185">Reference proteome</keyword>
<accession>A0ABR0E1E9</accession>
<reference evidence="1 2" key="1">
    <citation type="journal article" date="2023" name="G3 (Bethesda)">
        <title>A chromosome-level genome assembly of Zasmidium syzygii isolated from banana leaves.</title>
        <authorList>
            <person name="van Westerhoven A.C."/>
            <person name="Mehrabi R."/>
            <person name="Talebi R."/>
            <person name="Steentjes M.B.F."/>
            <person name="Corcolon B."/>
            <person name="Chong P.A."/>
            <person name="Kema G.H.J."/>
            <person name="Seidl M.F."/>
        </authorList>
    </citation>
    <scope>NUCLEOTIDE SEQUENCE [LARGE SCALE GENOMIC DNA]</scope>
    <source>
        <strain evidence="1 2">P124</strain>
    </source>
</reference>
<evidence type="ECO:0000313" key="2">
    <source>
        <dbReference type="Proteomes" id="UP001305779"/>
    </source>
</evidence>
<proteinExistence type="predicted"/>
<dbReference type="EMBL" id="JAXOVC010000012">
    <property type="protein sequence ID" value="KAK4495229.1"/>
    <property type="molecule type" value="Genomic_DNA"/>
</dbReference>
<sequence length="193" mass="22421">MARGPFEGLALNAAYGPLMSPAMFASRWVHKFCSFIFYRYLQGQIVKDALWMWNFVEAGLDYIVSFHAQAASHDLRLRDFPCSPSVPPYSSYGDLEDLKKHMTNPFTCVIQTTLLVDGFLQRLKSMKMQGYMIRGMPWQALPLEIRESLNTAFEEVERVRRLGMWEVSDKDRELMAAEFRKSEGGPFWYIPKR</sequence>